<evidence type="ECO:0000259" key="2">
    <source>
        <dbReference type="PROSITE" id="PS51831"/>
    </source>
</evidence>
<evidence type="ECO:0000313" key="3">
    <source>
        <dbReference type="EMBL" id="KAK5620767.1"/>
    </source>
</evidence>
<proteinExistence type="inferred from homology"/>
<dbReference type="AlphaFoldDB" id="A0AAV9SHI6"/>
<dbReference type="Gene3D" id="1.10.3210.10">
    <property type="entry name" value="Hypothetical protein af1432"/>
    <property type="match status" value="1"/>
</dbReference>
<organism evidence="3 4">
    <name type="scientific">Crenichthys baileyi</name>
    <name type="common">White River springfish</name>
    <dbReference type="NCBI Taxonomy" id="28760"/>
    <lineage>
        <taxon>Eukaryota</taxon>
        <taxon>Metazoa</taxon>
        <taxon>Chordata</taxon>
        <taxon>Craniata</taxon>
        <taxon>Vertebrata</taxon>
        <taxon>Euteleostomi</taxon>
        <taxon>Actinopterygii</taxon>
        <taxon>Neopterygii</taxon>
        <taxon>Teleostei</taxon>
        <taxon>Neoteleostei</taxon>
        <taxon>Acanthomorphata</taxon>
        <taxon>Ovalentaria</taxon>
        <taxon>Atherinomorphae</taxon>
        <taxon>Cyprinodontiformes</taxon>
        <taxon>Goodeidae</taxon>
        <taxon>Crenichthys</taxon>
    </lineage>
</organism>
<keyword evidence="4" id="KW-1185">Reference proteome</keyword>
<dbReference type="InterPro" id="IPR003607">
    <property type="entry name" value="HD/PDEase_dom"/>
</dbReference>
<dbReference type="PANTHER" id="PTHR11373:SF4">
    <property type="entry name" value="DEOXYNUCLEOSIDE TRIPHOSPHATE TRIPHOSPHOHYDROLASE SAMHD1"/>
    <property type="match status" value="1"/>
</dbReference>
<dbReference type="Proteomes" id="UP001311232">
    <property type="component" value="Unassembled WGS sequence"/>
</dbReference>
<dbReference type="SMART" id="SM00471">
    <property type="entry name" value="HDc"/>
    <property type="match status" value="1"/>
</dbReference>
<dbReference type="CDD" id="cd00077">
    <property type="entry name" value="HDc"/>
    <property type="match status" value="1"/>
</dbReference>
<dbReference type="EMBL" id="JAHHUM010000336">
    <property type="protein sequence ID" value="KAK5620767.1"/>
    <property type="molecule type" value="Genomic_DNA"/>
</dbReference>
<reference evidence="3 4" key="1">
    <citation type="submission" date="2021-06" db="EMBL/GenBank/DDBJ databases">
        <authorList>
            <person name="Palmer J.M."/>
        </authorList>
    </citation>
    <scope>NUCLEOTIDE SEQUENCE [LARGE SCALE GENOMIC DNA]</scope>
    <source>
        <strain evidence="3 4">MEX-2019</strain>
        <tissue evidence="3">Muscle</tissue>
    </source>
</reference>
<dbReference type="PROSITE" id="PS51831">
    <property type="entry name" value="HD"/>
    <property type="match status" value="1"/>
</dbReference>
<dbReference type="PANTHER" id="PTHR11373">
    <property type="entry name" value="DEOXYNUCLEOSIDE TRIPHOSPHATE TRIPHOSPHOHYDROLASE"/>
    <property type="match status" value="1"/>
</dbReference>
<evidence type="ECO:0000313" key="4">
    <source>
        <dbReference type="Proteomes" id="UP001311232"/>
    </source>
</evidence>
<dbReference type="Pfam" id="PF01966">
    <property type="entry name" value="HD"/>
    <property type="match status" value="1"/>
</dbReference>
<dbReference type="Gene3D" id="3.30.70.2760">
    <property type="match status" value="1"/>
</dbReference>
<dbReference type="SUPFAM" id="SSF109604">
    <property type="entry name" value="HD-domain/PDEase-like"/>
    <property type="match status" value="1"/>
</dbReference>
<name>A0AAV9SHI6_9TELE</name>
<evidence type="ECO:0000256" key="1">
    <source>
        <dbReference type="ARBA" id="ARBA00005776"/>
    </source>
</evidence>
<dbReference type="InterPro" id="IPR006674">
    <property type="entry name" value="HD_domain"/>
</dbReference>
<dbReference type="GO" id="GO:0008832">
    <property type="term" value="F:dGTPase activity"/>
    <property type="evidence" value="ECO:0007669"/>
    <property type="project" value="TreeGrafter"/>
</dbReference>
<feature type="domain" description="HD" evidence="2">
    <location>
        <begin position="97"/>
        <end position="227"/>
    </location>
</feature>
<dbReference type="GO" id="GO:0006203">
    <property type="term" value="P:dGTP catabolic process"/>
    <property type="evidence" value="ECO:0007669"/>
    <property type="project" value="TreeGrafter"/>
</dbReference>
<gene>
    <name evidence="3" type="ORF">CRENBAI_018933</name>
</gene>
<comment type="caution">
    <text evidence="3">The sequence shown here is derived from an EMBL/GenBank/DDBJ whole genome shotgun (WGS) entry which is preliminary data.</text>
</comment>
<dbReference type="GO" id="GO:0005634">
    <property type="term" value="C:nucleus"/>
    <property type="evidence" value="ECO:0007669"/>
    <property type="project" value="TreeGrafter"/>
</dbReference>
<comment type="similarity">
    <text evidence="1">Belongs to the SAMHD1 family.</text>
</comment>
<dbReference type="InterPro" id="IPR050135">
    <property type="entry name" value="dGTPase-like"/>
</dbReference>
<protein>
    <recommendedName>
        <fullName evidence="2">HD domain-containing protein</fullName>
    </recommendedName>
</protein>
<dbReference type="GO" id="GO:0045088">
    <property type="term" value="P:regulation of innate immune response"/>
    <property type="evidence" value="ECO:0007669"/>
    <property type="project" value="TreeGrafter"/>
</dbReference>
<accession>A0AAV9SHI6</accession>
<dbReference type="GO" id="GO:0051607">
    <property type="term" value="P:defense response to virus"/>
    <property type="evidence" value="ECO:0007669"/>
    <property type="project" value="TreeGrafter"/>
</dbReference>
<sequence>MPPLPKGVTVSLTYSHSSAELHSVNKPPAGRASVTTVGILRTERGVKMLVFNDPIHRSVELHPLLVKIIDTPQFQRLRNIKQLGGKYYVYPGASHNRFEHSIGVAFLAGQLLQTLKEKQSDLKITKWDILCVQIAGLCHDLGHGPFSHLFDQMFIPKARPGETFTPKTRPGSKEKWKHEIASQEMFDHLVNENNLRSAFREAMVHSLNEEELDAEELEKQLDKDLYFIKELIYPYKIGPQDEWPYKGRTKEKAFLYEVVSNKRNEIDVDKWDYFARDCHHLGMKNNFDHLRLIKFARVCEVDGQMQICYRDKEVFNLYNMFNTRFCLYKQAYLHRVGNAIDWMITDAFLKADGHILIEGRGGRRFTLSTAICDMVAYTKLTDNVFYQILNSTSQELEEARNILDRIMCRELYFCLVEIRSEQNQEDIEAEWRENIPGHNPDNYVVDSVKFNYGMGGEDPIRHVRFYSKETPNETRTIESAEVSHLLPTQFQESLFRFYTKRSNEDLMEDNDHFRREFPH</sequence>